<keyword evidence="3" id="KW-1185">Reference proteome</keyword>
<dbReference type="InterPro" id="IPR036249">
    <property type="entry name" value="Thioredoxin-like_sf"/>
</dbReference>
<organism evidence="2 3">
    <name type="scientific">Desulfurivibrio alkaliphilus (strain DSM 19089 / UNIQEM U267 / AHT2)</name>
    <dbReference type="NCBI Taxonomy" id="589865"/>
    <lineage>
        <taxon>Bacteria</taxon>
        <taxon>Pseudomonadati</taxon>
        <taxon>Thermodesulfobacteriota</taxon>
        <taxon>Desulfobulbia</taxon>
        <taxon>Desulfobulbales</taxon>
        <taxon>Desulfobulbaceae</taxon>
        <taxon>Desulfurivibrio</taxon>
    </lineage>
</organism>
<dbReference type="PROSITE" id="PS50293">
    <property type="entry name" value="TPR_REGION"/>
    <property type="match status" value="1"/>
</dbReference>
<dbReference type="SUPFAM" id="SSF48452">
    <property type="entry name" value="TPR-like"/>
    <property type="match status" value="1"/>
</dbReference>
<dbReference type="Gene3D" id="1.25.40.10">
    <property type="entry name" value="Tetratricopeptide repeat domain"/>
    <property type="match status" value="1"/>
</dbReference>
<evidence type="ECO:0000256" key="1">
    <source>
        <dbReference type="PROSITE-ProRule" id="PRU00339"/>
    </source>
</evidence>
<dbReference type="InParanoid" id="D6Z6G8"/>
<dbReference type="AlphaFoldDB" id="D6Z6G8"/>
<dbReference type="Gene3D" id="3.40.30.10">
    <property type="entry name" value="Glutaredoxin"/>
    <property type="match status" value="1"/>
</dbReference>
<protein>
    <submittedName>
        <fullName evidence="2">Tetratricopeptide TPR_2 repeat protein</fullName>
    </submittedName>
</protein>
<dbReference type="Proteomes" id="UP000001508">
    <property type="component" value="Chromosome"/>
</dbReference>
<dbReference type="RefSeq" id="WP_013164447.1">
    <property type="nucleotide sequence ID" value="NC_014216.1"/>
</dbReference>
<evidence type="ECO:0000313" key="2">
    <source>
        <dbReference type="EMBL" id="ADH86933.1"/>
    </source>
</evidence>
<dbReference type="SMART" id="SM00028">
    <property type="entry name" value="TPR"/>
    <property type="match status" value="2"/>
</dbReference>
<reference evidence="3" key="1">
    <citation type="submission" date="2010-02" db="EMBL/GenBank/DDBJ databases">
        <title>Complete sequence of Desulfurivibrio alkaliphilus AHT2.</title>
        <authorList>
            <consortium name="US DOE Joint Genome Institute"/>
            <person name="Pitluck S."/>
            <person name="Chertkov O."/>
            <person name="Detter J.C."/>
            <person name="Han C."/>
            <person name="Tapia R."/>
            <person name="Larimer F."/>
            <person name="Land M."/>
            <person name="Hauser L."/>
            <person name="Kyrpides N."/>
            <person name="Mikhailova N."/>
            <person name="Sorokin D.Y."/>
            <person name="Muyzer G."/>
            <person name="Woyke T."/>
        </authorList>
    </citation>
    <scope>NUCLEOTIDE SEQUENCE [LARGE SCALE GENOMIC DNA]</scope>
    <source>
        <strain evidence="3">DSM 19089 / UNIQEM U267 / AHT2</strain>
    </source>
</reference>
<sequence>MQPKHWLGSLAIATLLVVPQLVWSEPGAAFYNLEVGKDVLENVTLPTIDGGEATLLDHEMGANVFVFFRPGPEPSRRGLADMARCGEDLADYPVRWTALVSDRYPAEEVQAVVDNANFRGPVLVDQGNTLYGRYGVRLHPVVGVTDGEGRLTAYQPYTQINFCARVKAKVLHTLGEIDDEELQQRLSPRSVDPRADSAVAQRNLRMGQRFLQMGNYEQALATARRSLELDPDLAAAHGMAALSLAHQDQCDEAAAHIDRALALEPAQAEAEAAREQCGQ</sequence>
<dbReference type="HOGENOM" id="CLU_1030051_0_0_7"/>
<proteinExistence type="predicted"/>
<keyword evidence="1" id="KW-0802">TPR repeat</keyword>
<name>D6Z6G8_DESAT</name>
<dbReference type="KEGG" id="dak:DaAHT2_2268"/>
<dbReference type="SUPFAM" id="SSF52833">
    <property type="entry name" value="Thioredoxin-like"/>
    <property type="match status" value="1"/>
</dbReference>
<dbReference type="EMBL" id="CP001940">
    <property type="protein sequence ID" value="ADH86933.1"/>
    <property type="molecule type" value="Genomic_DNA"/>
</dbReference>
<dbReference type="eggNOG" id="COG0457">
    <property type="taxonomic scope" value="Bacteria"/>
</dbReference>
<gene>
    <name evidence="2" type="ordered locus">DaAHT2_2268</name>
</gene>
<dbReference type="PROSITE" id="PS50005">
    <property type="entry name" value="TPR"/>
    <property type="match status" value="1"/>
</dbReference>
<dbReference type="STRING" id="589865.DaAHT2_2268"/>
<evidence type="ECO:0000313" key="3">
    <source>
        <dbReference type="Proteomes" id="UP000001508"/>
    </source>
</evidence>
<accession>D6Z6G8</accession>
<dbReference type="InterPro" id="IPR011990">
    <property type="entry name" value="TPR-like_helical_dom_sf"/>
</dbReference>
<dbReference type="InterPro" id="IPR019734">
    <property type="entry name" value="TPR_rpt"/>
</dbReference>
<feature type="repeat" description="TPR" evidence="1">
    <location>
        <begin position="200"/>
        <end position="233"/>
    </location>
</feature>